<evidence type="ECO:0000313" key="2">
    <source>
        <dbReference type="Proteomes" id="UP000287651"/>
    </source>
</evidence>
<accession>A0A426Y5J3</accession>
<comment type="caution">
    <text evidence="1">The sequence shown here is derived from an EMBL/GenBank/DDBJ whole genome shotgun (WGS) entry which is preliminary data.</text>
</comment>
<sequence>MALQGLEVGDAVALHVCGDATWEIRCDTLQNPLVAVLATAQNVPSRLEACFKEKPSGAAAAALPQDVVFADQRAALEEFVSYHNDEAVSVSEDPSLKYEITSGLLSVETLSSQENLSQSTLQCSNSSDKSLLDDVCHLKESFEGSISDDENLIEIIIPDDHFVVPEVSKAWLKPLPDISRGLLTNLVPEPVLGQHGLMELLSETSEDDNLIEIDITRGCIKCSRMGIISCII</sequence>
<reference evidence="1 2" key="1">
    <citation type="journal article" date="2014" name="Agronomy (Basel)">
        <title>A Draft Genome Sequence for Ensete ventricosum, the Drought-Tolerant Tree Against Hunger.</title>
        <authorList>
            <person name="Harrison J."/>
            <person name="Moore K.A."/>
            <person name="Paszkiewicz K."/>
            <person name="Jones T."/>
            <person name="Grant M."/>
            <person name="Ambacheew D."/>
            <person name="Muzemil S."/>
            <person name="Studholme D.J."/>
        </authorList>
    </citation>
    <scope>NUCLEOTIDE SEQUENCE [LARGE SCALE GENOMIC DNA]</scope>
</reference>
<evidence type="ECO:0000313" key="1">
    <source>
        <dbReference type="EMBL" id="RRT46791.1"/>
    </source>
</evidence>
<name>A0A426Y5J3_ENSVE</name>
<dbReference type="EMBL" id="AMZH03014950">
    <property type="protein sequence ID" value="RRT46791.1"/>
    <property type="molecule type" value="Genomic_DNA"/>
</dbReference>
<protein>
    <submittedName>
        <fullName evidence="1">Uncharacterized protein</fullName>
    </submittedName>
</protein>
<dbReference type="PANTHER" id="PTHR35708">
    <property type="entry name" value="GB|AAD25831.1"/>
    <property type="match status" value="1"/>
</dbReference>
<gene>
    <name evidence="1" type="ORF">B296_00054227</name>
</gene>
<dbReference type="AlphaFoldDB" id="A0A426Y5J3"/>
<organism evidence="1 2">
    <name type="scientific">Ensete ventricosum</name>
    <name type="common">Abyssinian banana</name>
    <name type="synonym">Musa ensete</name>
    <dbReference type="NCBI Taxonomy" id="4639"/>
    <lineage>
        <taxon>Eukaryota</taxon>
        <taxon>Viridiplantae</taxon>
        <taxon>Streptophyta</taxon>
        <taxon>Embryophyta</taxon>
        <taxon>Tracheophyta</taxon>
        <taxon>Spermatophyta</taxon>
        <taxon>Magnoliopsida</taxon>
        <taxon>Liliopsida</taxon>
        <taxon>Zingiberales</taxon>
        <taxon>Musaceae</taxon>
        <taxon>Ensete</taxon>
    </lineage>
</organism>
<dbReference type="PANTHER" id="PTHR35708:SF3">
    <property type="entry name" value="GB|AAD25831.1"/>
    <property type="match status" value="1"/>
</dbReference>
<proteinExistence type="predicted"/>
<dbReference type="Proteomes" id="UP000287651">
    <property type="component" value="Unassembled WGS sequence"/>
</dbReference>